<keyword evidence="2" id="KW-1185">Reference proteome</keyword>
<evidence type="ECO:0000313" key="2">
    <source>
        <dbReference type="Proteomes" id="UP000504636"/>
    </source>
</evidence>
<evidence type="ECO:0008006" key="4">
    <source>
        <dbReference type="Google" id="ProtNLM"/>
    </source>
</evidence>
<dbReference type="InterPro" id="IPR011333">
    <property type="entry name" value="SKP1/BTB/POZ_sf"/>
</dbReference>
<reference evidence="3" key="2">
    <citation type="submission" date="2020-04" db="EMBL/GenBank/DDBJ databases">
        <authorList>
            <consortium name="NCBI Genome Project"/>
        </authorList>
    </citation>
    <scope>NUCLEOTIDE SEQUENCE</scope>
    <source>
        <strain evidence="3">CBS 304.34</strain>
    </source>
</reference>
<dbReference type="PANTHER" id="PTHR38119">
    <property type="entry name" value="BTB DOMAIN-CONTAINING PROTEIN-RELATED"/>
    <property type="match status" value="1"/>
</dbReference>
<accession>A0A6A6YDI6</accession>
<dbReference type="OrthoDB" id="10256606at2759"/>
<gene>
    <name evidence="1 3" type="ORF">BDZ99DRAFT_537832</name>
</gene>
<protein>
    <recommendedName>
        <fullName evidence="4">BTB domain-containing protein</fullName>
    </recommendedName>
</protein>
<dbReference type="Gene3D" id="3.30.710.10">
    <property type="entry name" value="Potassium Channel Kv1.1, Chain A"/>
    <property type="match status" value="1"/>
</dbReference>
<dbReference type="EMBL" id="MU003706">
    <property type="protein sequence ID" value="KAF2806891.1"/>
    <property type="molecule type" value="Genomic_DNA"/>
</dbReference>
<sequence>MAPSMGKKGKNIFPSFDDGDVEIKLSETPKDVYILHSFVLALHSPFFKTSLSERWAASGDTALIVPGSKIRWKYELRFEEKSNLAILTRDQGVPPEDSSKTELLTKTTAALAHTDESALFTERQSVVSTHRQLLGLFYTIPPKYEPTFEATKTAIVRLVSLADMYTCTPITTMAVENLLYSFMPTILNACHTTPTAMISLATEVKSTWIFKEAATHLIGFCVEDFEKLEGELKELHLLKYFQHARSELRIGLMVVEQLLFVTPYTTNAGMSGRLYTLFREFLSVSIRGGKGSGMKRGYAQLYHQVANGEWVKSSTWASLLRQHNLLASPGVFPTNSLSNHKGDTSAILQGVLKNCTRLKKAPGTSDGLTCIEVDDKNLPWNLEDVSKPHSTLEDLFKD</sequence>
<proteinExistence type="predicted"/>
<dbReference type="AlphaFoldDB" id="A0A6A6YDI6"/>
<dbReference type="RefSeq" id="XP_033573855.1">
    <property type="nucleotide sequence ID" value="XM_033726624.1"/>
</dbReference>
<dbReference type="GeneID" id="54467517"/>
<name>A0A6A6YDI6_9PEZI</name>
<evidence type="ECO:0000313" key="3">
    <source>
        <dbReference type="RefSeq" id="XP_033573855.1"/>
    </source>
</evidence>
<dbReference type="PANTHER" id="PTHR38119:SF1">
    <property type="entry name" value="BTB DOMAIN-CONTAINING PROTEIN"/>
    <property type="match status" value="1"/>
</dbReference>
<evidence type="ECO:0000313" key="1">
    <source>
        <dbReference type="EMBL" id="KAF2806891.1"/>
    </source>
</evidence>
<reference evidence="3" key="3">
    <citation type="submission" date="2025-04" db="UniProtKB">
        <authorList>
            <consortium name="RefSeq"/>
        </authorList>
    </citation>
    <scope>IDENTIFICATION</scope>
    <source>
        <strain evidence="3">CBS 304.34</strain>
    </source>
</reference>
<dbReference type="Proteomes" id="UP000504636">
    <property type="component" value="Unplaced"/>
</dbReference>
<reference evidence="1 3" key="1">
    <citation type="journal article" date="2020" name="Stud. Mycol.">
        <title>101 Dothideomycetes genomes: a test case for predicting lifestyles and emergence of pathogens.</title>
        <authorList>
            <person name="Haridas S."/>
            <person name="Albert R."/>
            <person name="Binder M."/>
            <person name="Bloem J."/>
            <person name="Labutti K."/>
            <person name="Salamov A."/>
            <person name="Andreopoulos B."/>
            <person name="Baker S."/>
            <person name="Barry K."/>
            <person name="Bills G."/>
            <person name="Bluhm B."/>
            <person name="Cannon C."/>
            <person name="Castanera R."/>
            <person name="Culley D."/>
            <person name="Daum C."/>
            <person name="Ezra D."/>
            <person name="Gonzalez J."/>
            <person name="Henrissat B."/>
            <person name="Kuo A."/>
            <person name="Liang C."/>
            <person name="Lipzen A."/>
            <person name="Lutzoni F."/>
            <person name="Magnuson J."/>
            <person name="Mondo S."/>
            <person name="Nolan M."/>
            <person name="Ohm R."/>
            <person name="Pangilinan J."/>
            <person name="Park H.-J."/>
            <person name="Ramirez L."/>
            <person name="Alfaro M."/>
            <person name="Sun H."/>
            <person name="Tritt A."/>
            <person name="Yoshinaga Y."/>
            <person name="Zwiers L.-H."/>
            <person name="Turgeon B."/>
            <person name="Goodwin S."/>
            <person name="Spatafora J."/>
            <person name="Crous P."/>
            <person name="Grigoriev I."/>
        </authorList>
    </citation>
    <scope>NUCLEOTIDE SEQUENCE</scope>
    <source>
        <strain evidence="1 3">CBS 304.34</strain>
    </source>
</reference>
<organism evidence="1">
    <name type="scientific">Mytilinidion resinicola</name>
    <dbReference type="NCBI Taxonomy" id="574789"/>
    <lineage>
        <taxon>Eukaryota</taxon>
        <taxon>Fungi</taxon>
        <taxon>Dikarya</taxon>
        <taxon>Ascomycota</taxon>
        <taxon>Pezizomycotina</taxon>
        <taxon>Dothideomycetes</taxon>
        <taxon>Pleosporomycetidae</taxon>
        <taxon>Mytilinidiales</taxon>
        <taxon>Mytilinidiaceae</taxon>
        <taxon>Mytilinidion</taxon>
    </lineage>
</organism>